<evidence type="ECO:0000313" key="1">
    <source>
        <dbReference type="EMBL" id="KAF1970720.1"/>
    </source>
</evidence>
<dbReference type="Proteomes" id="UP000800036">
    <property type="component" value="Unassembled WGS sequence"/>
</dbReference>
<gene>
    <name evidence="1" type="ORF">BU23DRAFT_207063</name>
</gene>
<accession>A0A6A5V216</accession>
<keyword evidence="2" id="KW-1185">Reference proteome</keyword>
<proteinExistence type="predicted"/>
<evidence type="ECO:0000313" key="2">
    <source>
        <dbReference type="Proteomes" id="UP000800036"/>
    </source>
</evidence>
<name>A0A6A5V216_9PLEO</name>
<dbReference type="EMBL" id="ML976699">
    <property type="protein sequence ID" value="KAF1970720.1"/>
    <property type="molecule type" value="Genomic_DNA"/>
</dbReference>
<protein>
    <submittedName>
        <fullName evidence="1">Uncharacterized protein</fullName>
    </submittedName>
</protein>
<dbReference type="AlphaFoldDB" id="A0A6A5V216"/>
<reference evidence="1" key="1">
    <citation type="journal article" date="2020" name="Stud. Mycol.">
        <title>101 Dothideomycetes genomes: a test case for predicting lifestyles and emergence of pathogens.</title>
        <authorList>
            <person name="Haridas S."/>
            <person name="Albert R."/>
            <person name="Binder M."/>
            <person name="Bloem J."/>
            <person name="Labutti K."/>
            <person name="Salamov A."/>
            <person name="Andreopoulos B."/>
            <person name="Baker S."/>
            <person name="Barry K."/>
            <person name="Bills G."/>
            <person name="Bluhm B."/>
            <person name="Cannon C."/>
            <person name="Castanera R."/>
            <person name="Culley D."/>
            <person name="Daum C."/>
            <person name="Ezra D."/>
            <person name="Gonzalez J."/>
            <person name="Henrissat B."/>
            <person name="Kuo A."/>
            <person name="Liang C."/>
            <person name="Lipzen A."/>
            <person name="Lutzoni F."/>
            <person name="Magnuson J."/>
            <person name="Mondo S."/>
            <person name="Nolan M."/>
            <person name="Ohm R."/>
            <person name="Pangilinan J."/>
            <person name="Park H.-J."/>
            <person name="Ramirez L."/>
            <person name="Alfaro M."/>
            <person name="Sun H."/>
            <person name="Tritt A."/>
            <person name="Yoshinaga Y."/>
            <person name="Zwiers L.-H."/>
            <person name="Turgeon B."/>
            <person name="Goodwin S."/>
            <person name="Spatafora J."/>
            <person name="Crous P."/>
            <person name="Grigoriev I."/>
        </authorList>
    </citation>
    <scope>NUCLEOTIDE SEQUENCE</scope>
    <source>
        <strain evidence="1">CBS 107.79</strain>
    </source>
</reference>
<sequence>MPVAAIALSLSGTLFSNKNHTWISFQDQVHYPLSITITYYPRERHLYCTSARDITYSNTKHHMAAQQLRVTRDPRRQSIMDTVSSPKHLQRNPRNLVRMGEIVNCAPRPQPALPCLL</sequence>
<organism evidence="1 2">
    <name type="scientific">Bimuria novae-zelandiae CBS 107.79</name>
    <dbReference type="NCBI Taxonomy" id="1447943"/>
    <lineage>
        <taxon>Eukaryota</taxon>
        <taxon>Fungi</taxon>
        <taxon>Dikarya</taxon>
        <taxon>Ascomycota</taxon>
        <taxon>Pezizomycotina</taxon>
        <taxon>Dothideomycetes</taxon>
        <taxon>Pleosporomycetidae</taxon>
        <taxon>Pleosporales</taxon>
        <taxon>Massarineae</taxon>
        <taxon>Didymosphaeriaceae</taxon>
        <taxon>Bimuria</taxon>
    </lineage>
</organism>